<dbReference type="EMBL" id="CAEZTE010000021">
    <property type="protein sequence ID" value="CAB4561284.1"/>
    <property type="molecule type" value="Genomic_DNA"/>
</dbReference>
<dbReference type="EMBL" id="CAEZYN010000006">
    <property type="protein sequence ID" value="CAB4716569.1"/>
    <property type="molecule type" value="Genomic_DNA"/>
</dbReference>
<reference evidence="2" key="1">
    <citation type="submission" date="2020-05" db="EMBL/GenBank/DDBJ databases">
        <authorList>
            <person name="Chiriac C."/>
            <person name="Salcher M."/>
            <person name="Ghai R."/>
            <person name="Kavagutti S V."/>
        </authorList>
    </citation>
    <scope>NUCLEOTIDE SEQUENCE</scope>
</reference>
<proteinExistence type="predicted"/>
<gene>
    <name evidence="1" type="ORF">UFOPK1508_00067</name>
    <name evidence="2" type="ORF">UFOPK1599_00576</name>
    <name evidence="3" type="ORF">UFOPK2139_00076</name>
    <name evidence="4" type="ORF">UFOPK2179_00153</name>
    <name evidence="5" type="ORF">UFOPK2715_00146</name>
    <name evidence="6" type="ORF">UFOPK4420_00324</name>
</gene>
<dbReference type="EMBL" id="CAEZSW010000003">
    <property type="protein sequence ID" value="CAB4546179.1"/>
    <property type="molecule type" value="Genomic_DNA"/>
</dbReference>
<dbReference type="Gene3D" id="3.30.470.20">
    <property type="entry name" value="ATP-grasp fold, B domain"/>
    <property type="match status" value="1"/>
</dbReference>
<evidence type="ECO:0000313" key="3">
    <source>
        <dbReference type="EMBL" id="CAB4628309.1"/>
    </source>
</evidence>
<dbReference type="EMBL" id="CAFBRU010000022">
    <property type="protein sequence ID" value="CAB5107736.1"/>
    <property type="molecule type" value="Genomic_DNA"/>
</dbReference>
<dbReference type="EMBL" id="CAEZVR010000006">
    <property type="protein sequence ID" value="CAB4628309.1"/>
    <property type="molecule type" value="Genomic_DNA"/>
</dbReference>
<dbReference type="EMBL" id="CAEZWC010000005">
    <property type="protein sequence ID" value="CAB4641399.1"/>
    <property type="molecule type" value="Genomic_DNA"/>
</dbReference>
<dbReference type="SUPFAM" id="SSF56059">
    <property type="entry name" value="Glutathione synthetase ATP-binding domain-like"/>
    <property type="match status" value="1"/>
</dbReference>
<organism evidence="2">
    <name type="scientific">freshwater metagenome</name>
    <dbReference type="NCBI Taxonomy" id="449393"/>
    <lineage>
        <taxon>unclassified sequences</taxon>
        <taxon>metagenomes</taxon>
        <taxon>ecological metagenomes</taxon>
    </lineage>
</organism>
<evidence type="ECO:0000313" key="4">
    <source>
        <dbReference type="EMBL" id="CAB4641399.1"/>
    </source>
</evidence>
<accession>A0A6J6DDA4</accession>
<name>A0A6J6DDA4_9ZZZZ</name>
<protein>
    <submittedName>
        <fullName evidence="2">Unannotated protein</fullName>
    </submittedName>
</protein>
<evidence type="ECO:0000313" key="5">
    <source>
        <dbReference type="EMBL" id="CAB4716569.1"/>
    </source>
</evidence>
<evidence type="ECO:0000313" key="1">
    <source>
        <dbReference type="EMBL" id="CAB4546179.1"/>
    </source>
</evidence>
<evidence type="ECO:0000313" key="2">
    <source>
        <dbReference type="EMBL" id="CAB4561284.1"/>
    </source>
</evidence>
<evidence type="ECO:0000313" key="6">
    <source>
        <dbReference type="EMBL" id="CAB5107736.1"/>
    </source>
</evidence>
<dbReference type="AlphaFoldDB" id="A0A6J6DDA4"/>
<sequence length="273" mass="30007">MSFPIIGLIADDLTLTSFTDEANKLGVTINFSTKKFETDQLVEFSKLCDVLCIEPNHISLSALKTIQRSGVLTYPPIQAIEQLDTIQKHQPTNEMYSILVARSGHAQVSTWPISLITGNISITPVPGMSEELASRIQLSVIKLAGEIGLVGAVELIVDADDFTKLISINWLNPVVQDNLSVGSITSYAEQFLRAVLDLPLGSTEALRSYTVSGSLITDANSDDYRPYLHLMARNPNLKFNQATKRVSVIGDNVENLLTEIIHAQQYFSGEIKE</sequence>